<keyword evidence="2" id="KW-0805">Transcription regulation</keyword>
<feature type="compositionally biased region" description="Gly residues" evidence="6">
    <location>
        <begin position="2854"/>
        <end position="2875"/>
    </location>
</feature>
<feature type="compositionally biased region" description="Polar residues" evidence="6">
    <location>
        <begin position="2715"/>
        <end position="2730"/>
    </location>
</feature>
<feature type="region of interest" description="Disordered" evidence="6">
    <location>
        <begin position="1591"/>
        <end position="1618"/>
    </location>
</feature>
<dbReference type="GO" id="GO:0004879">
    <property type="term" value="F:nuclear receptor activity"/>
    <property type="evidence" value="ECO:0007669"/>
    <property type="project" value="TreeGrafter"/>
</dbReference>
<reference evidence="7" key="1">
    <citation type="journal article" date="2020" name="bioRxiv">
        <title>Comparative genomics of Chlamydomonas.</title>
        <authorList>
            <person name="Craig R.J."/>
            <person name="Hasan A.R."/>
            <person name="Ness R.W."/>
            <person name="Keightley P.D."/>
        </authorList>
    </citation>
    <scope>NUCLEOTIDE SEQUENCE</scope>
    <source>
        <strain evidence="7">CCAP 11/173</strain>
    </source>
</reference>
<feature type="compositionally biased region" description="Low complexity" evidence="6">
    <location>
        <begin position="522"/>
        <end position="547"/>
    </location>
</feature>
<feature type="region of interest" description="Disordered" evidence="6">
    <location>
        <begin position="2369"/>
        <end position="2472"/>
    </location>
</feature>
<sequence length="2889" mass="287427">MAAAAVAPPDEKFLKLKEENERRRKKKEDEEKRRKQEEELKTKEALERRRLERLEQDERMRKPWQQPPAPKKPILRKGAKSKPTQPPTPSAGDPLRKSQQEEKRKELRQGLQDFIRQQRQAAVAPKTPTGGGGGGGDGAPVVPLTWEEIRLAAEAGFDELVRQQEEDAEQRAEDPVAARATRHRSPYKSPFRGAPAPPQETVQVALVPTQQHPPVIAVAPPAAPPTAADHMAALRTSYKFSDAPGWTGQHPAVLQQQQQEDAGVDPGDAVRPVPAPAAVLYPPGDASDAAAGSIDAGAAGSVASSGGLRRGVTTAARHRVTPLDADALDSAAEDPWGRGGAVAAGGAVDAGVGGAANGVGAGVGVAVGGSGPAPVSPGGSRSPRGSMGQRPPLPGPYDSPSQQVWPPAPVSPRHSQQQQQQAVGTPRRPAAVAVPGAPADPLEASLLAGGTLAALQQADGFRLTSPRSAGTAHQQSWDQPVSSAQSQDQIALQPSQSAEHVRVQQQQQQLQAPSVQKTARRGWGAPPGQAQALAQAPLQQPGSPGAAYDEEPQMPAWALAGAVSANGSMAAPEHPGAWAGGGGAGVDGGVGGSGADFGGHSGLNGGASGGLTGVGVVATVRHSVGVGDSGGPAMWQCESVTLPRDSQTQAPVQYTPPNAVTSPPSQLQPQPRHEGLEPRAQAPSPVAAHEQPLLPTPAVSPAPGPGPGLDARLSYNDVPLQGSPALTASVASSTTSTPAPAHAVALTGLSFAANSPHQPGAPAAAAPTDARRSAVASDLTRGLHSPVGASAEVRAGALAVDAEDEQKSEEWVPPLLSALPPPVDISADGLPAAAPMKAKDWQEPPQPSAAETVSAAATQPPASTGAALPPVVATTPASAAGAIHAQHDKPALLPAVITSRPLSGSARLPPLPSGFHSGASVSGSLPPVATSAGSITSTPPLKSKPVSSTVNSSTAAALPQPQQQQQQSPAAPHQPQPPPMRAPSPPGSPPRNGTPQRFHRQLSSSGGSRPLSADLVERSAASMTAAAPAAASTPGTGLPAQQQPVLAPQPPAQAPPSHPSRPRSADLVAAAAAAAPTAAAVPASKEAPSVGPTTAAPVSPPLALDITPPSVEASAPAATPVPASPRVPGVVVTTPASGSGRPAYTPSPPQQHARPTAPTAQPAVQPAVTASRDSGLFSEEDSAAVVVEDEGGDAVADAEIDLGDSGLGSPGPVRTGLGAPLQLAGAAAATAAAAGAAVARSNGTVTGLSSNTPTEASEVNVDAARQQQQQQQHLLHLTDTTVLPARPPGTAGSGMGSVLSGSHISAATPSESGSGGGGGAGGLGAGGSMRPGSAATAGMMGSGYQASVLGMMLDDSVSSFDFRVPRSAGGNSGGAGSGSRPSSAAWAAPASPAAPVHATIAAAAAAAAAAAPVSAASSVKGDSASGKAGLPVSRTRSAACAPKAAHAGASPPPANTFQVLQPPKGAAAAKAVAGDLMYGGIGANDGADDADQGFVEERVEADEPSQVQRTAAAAPPSPPLAVLPAATAAAGTPATAATAAEPDLDDLMREIQALSALRKALKAEFEGMGHGEAVAGLQTLSANFTTAAAGAGGSNGDGASSSTSSPAPHAGSSQVGSAAAGAAAPAPAPAPLLQWGVAGQAPVYTVPLPMPVLQQPPQPQPQPQAVEPHTQMPAWAALVMPPHPAAEPQPTPQQLLPPPPQHQQLQQPGMQQQSSSQVPYGAAWPQAGSAQPPEPQAAPVPLAVTLPSAAATLAPGGVPVVPFPADLMAAAAAAVAGSHAAPGSTEDDPHGRSFAFAAPQAVAAGNGFPQQQQHQHQPALPEPLPLAPPVLPAPQQVPAAALQWTIPVAPGASSGGASMPPQQQQQISPQRPARVSGGGGASTTPTKSTPSAAAAPSSTKRTPGGSSGGGGSYAALESPGSVNDVRQGTRSGTGTVTTPKPAGPAAERPLVNDGSYARAAVEARERAERERAAREALALETAAAKAAALQGSKSEHRPGGAASSKSPTGGASKAPSAIGSYVRQPSPSPARPPPPARSTSVGREGGARCGEPPSSATTTPNGTRAASRIPTPPRPRDAGLTAAAAAAPSGKRLDESYDSDLDFLERALDESDTETDSPSLPRPGARREAFASPSSATAAAAAAANAAAYRERLAEARPKPLRIPTSGAATPMGGASTASTVASHAVPTGGGRAGGTGSRAAGGAPMAAAPQRSGNSGTSGKPVTPFTAAIRELMGLPGSVPLEQSRAAAGAAAGRGGQLLDARGQWPSRLTDEEDKLLASLKRLDAEVLKRGLAAAGLAPEPSAGGGKATGAKAAGAKGAGKAGAAGSGGNSKLTNSLQQDQLRESLERLDTQLGALRRKMEDRACMLGMPSSAVPTPSAGAVAMTPGKGPASTRARDTTPTKTAEERRGPPATLAKSRTPTPNKAKAIRDQRQQQLTSHQGPTPPPARGSSGAASSPPKPASAPVMGTMGGVPAATEGMQYQQGPAVAVAMPPPASASAVQQTGYSGIPQGPGAGAIGMSGAQPHGMPPRAPPARAPASAPTGPAATNAAAQQQQQMPPSAGGMMMMMPNGMMVPYPSPAYGAMPGNGAGAAHPMNPYGMPSSPGGGAAGPHGMPLPPQQQQQQAAQQPQVAYVPTMLPNGQMAYVPQYVMPGAGGAFMPPAMGFQQQMMQPPGMHMQMQVQPPQPMMAWGASPPPSAQAVPASPAGPSLYSFDRSSNPGTPQQVQQQAHGGGLYDTGYPQQQQQQQQHLYPHHQQHGPPFASHSPPPSGPMPHYHSTVMRSRSIGSRDGEAMTAAAAAAGLVQQQHLQPPQRVPHSAPQAASSDGMQGGAPVELAAPQSSREPSVQFQSFGPNGGSRGLGPGAAWGGGAGSAEGGVIKAGNLGLLFS</sequence>
<feature type="compositionally biased region" description="Low complexity" evidence="6">
    <location>
        <begin position="1065"/>
        <end position="1090"/>
    </location>
</feature>
<feature type="compositionally biased region" description="Low complexity" evidence="6">
    <location>
        <begin position="1860"/>
        <end position="1872"/>
    </location>
</feature>
<feature type="compositionally biased region" description="Basic and acidic residues" evidence="6">
    <location>
        <begin position="2149"/>
        <end position="2158"/>
    </location>
</feature>
<feature type="compositionally biased region" description="Pro residues" evidence="6">
    <location>
        <begin position="694"/>
        <end position="706"/>
    </location>
</feature>
<feature type="compositionally biased region" description="Gly residues" evidence="6">
    <location>
        <begin position="351"/>
        <end position="371"/>
    </location>
</feature>
<feature type="region of interest" description="Disordered" evidence="6">
    <location>
        <begin position="1500"/>
        <end position="1520"/>
    </location>
</feature>
<protein>
    <submittedName>
        <fullName evidence="7">Uncharacterized protein</fullName>
    </submittedName>
</protein>
<feature type="region of interest" description="Disordered" evidence="6">
    <location>
        <begin position="1368"/>
        <end position="1387"/>
    </location>
</feature>
<evidence type="ECO:0000313" key="7">
    <source>
        <dbReference type="EMBL" id="KAG2453152.1"/>
    </source>
</evidence>
<feature type="compositionally biased region" description="Low complexity" evidence="6">
    <location>
        <begin position="323"/>
        <end position="334"/>
    </location>
</feature>
<feature type="region of interest" description="Disordered" evidence="6">
    <location>
        <begin position="242"/>
        <end position="443"/>
    </location>
</feature>
<feature type="compositionally biased region" description="Low complexity" evidence="6">
    <location>
        <begin position="2537"/>
        <end position="2564"/>
    </location>
</feature>
<feature type="compositionally biased region" description="Gly residues" evidence="6">
    <location>
        <begin position="129"/>
        <end position="138"/>
    </location>
</feature>
<feature type="region of interest" description="Disordered" evidence="6">
    <location>
        <begin position="162"/>
        <end position="198"/>
    </location>
</feature>
<feature type="region of interest" description="Disordered" evidence="6">
    <location>
        <begin position="2596"/>
        <end position="2629"/>
    </location>
</feature>
<dbReference type="EMBL" id="JAEHOD010000004">
    <property type="protein sequence ID" value="KAG2453152.1"/>
    <property type="molecule type" value="Genomic_DNA"/>
</dbReference>
<feature type="region of interest" description="Disordered" evidence="6">
    <location>
        <begin position="1681"/>
        <end position="1739"/>
    </location>
</feature>
<feature type="compositionally biased region" description="Low complexity" evidence="6">
    <location>
        <begin position="1702"/>
        <end position="1731"/>
    </location>
</feature>
<evidence type="ECO:0000256" key="6">
    <source>
        <dbReference type="SAM" id="MobiDB-lite"/>
    </source>
</evidence>
<feature type="compositionally biased region" description="Polar residues" evidence="6">
    <location>
        <begin position="1920"/>
        <end position="1938"/>
    </location>
</feature>
<feature type="region of interest" description="Disordered" evidence="6">
    <location>
        <begin position="2498"/>
        <end position="2564"/>
    </location>
</feature>
<feature type="compositionally biased region" description="Gly residues" evidence="6">
    <location>
        <begin position="1313"/>
        <end position="1325"/>
    </location>
</feature>
<name>A0A835WTG6_9CHLO</name>
<feature type="compositionally biased region" description="Low complexity" evidence="6">
    <location>
        <begin position="416"/>
        <end position="443"/>
    </location>
</feature>
<feature type="compositionally biased region" description="Basic and acidic residues" evidence="6">
    <location>
        <begin position="2342"/>
        <end position="2351"/>
    </location>
</feature>
<feature type="compositionally biased region" description="Polar residues" evidence="6">
    <location>
        <begin position="2331"/>
        <end position="2341"/>
    </location>
</feature>
<feature type="region of interest" description="Disordered" evidence="6">
    <location>
        <begin position="1807"/>
        <end position="1832"/>
    </location>
</feature>
<feature type="compositionally biased region" description="Polar residues" evidence="6">
    <location>
        <begin position="465"/>
        <end position="498"/>
    </location>
</feature>
<organism evidence="7 8">
    <name type="scientific">Chlamydomonas schloesseri</name>
    <dbReference type="NCBI Taxonomy" id="2026947"/>
    <lineage>
        <taxon>Eukaryota</taxon>
        <taxon>Viridiplantae</taxon>
        <taxon>Chlorophyta</taxon>
        <taxon>core chlorophytes</taxon>
        <taxon>Chlorophyceae</taxon>
        <taxon>CS clade</taxon>
        <taxon>Chlamydomonadales</taxon>
        <taxon>Chlamydomonadaceae</taxon>
        <taxon>Chlamydomonas</taxon>
    </lineage>
</organism>
<feature type="compositionally biased region" description="Low complexity" evidence="6">
    <location>
        <begin position="2739"/>
        <end position="2751"/>
    </location>
</feature>
<dbReference type="Proteomes" id="UP000613740">
    <property type="component" value="Unassembled WGS sequence"/>
</dbReference>
<feature type="compositionally biased region" description="Basic and acidic residues" evidence="6">
    <location>
        <begin position="94"/>
        <end position="108"/>
    </location>
</feature>
<evidence type="ECO:0000256" key="2">
    <source>
        <dbReference type="ARBA" id="ARBA00023015"/>
    </source>
</evidence>
<dbReference type="OrthoDB" id="551450at2759"/>
<feature type="compositionally biased region" description="Gly residues" evidence="6">
    <location>
        <begin position="2318"/>
        <end position="2330"/>
    </location>
</feature>
<dbReference type="PANTHER" id="PTHR10649:SF12">
    <property type="entry name" value="SPINELESS, ISOFORM C"/>
    <property type="match status" value="1"/>
</dbReference>
<feature type="region of interest" description="Disordered" evidence="6">
    <location>
        <begin position="1246"/>
        <end position="1325"/>
    </location>
</feature>
<feature type="compositionally biased region" description="Low complexity" evidence="6">
    <location>
        <begin position="1597"/>
        <end position="1618"/>
    </location>
</feature>
<feature type="compositionally biased region" description="Pro residues" evidence="6">
    <location>
        <begin position="1047"/>
        <end position="1059"/>
    </location>
</feature>
<comment type="subcellular location">
    <subcellularLocation>
        <location evidence="1">Nucleus</location>
    </subcellularLocation>
</comment>
<feature type="compositionally biased region" description="Low complexity" evidence="6">
    <location>
        <begin position="372"/>
        <end position="386"/>
    </location>
</feature>
<feature type="compositionally biased region" description="Basic and acidic residues" evidence="6">
    <location>
        <begin position="2395"/>
        <end position="2410"/>
    </location>
</feature>
<evidence type="ECO:0000256" key="5">
    <source>
        <dbReference type="ARBA" id="ARBA00023242"/>
    </source>
</evidence>
<feature type="compositionally biased region" description="Pro residues" evidence="6">
    <location>
        <begin position="1681"/>
        <end position="1701"/>
    </location>
</feature>
<feature type="region of interest" description="Disordered" evidence="6">
    <location>
        <begin position="1986"/>
        <end position="2226"/>
    </location>
</feature>
<feature type="compositionally biased region" description="Pro residues" evidence="6">
    <location>
        <begin position="972"/>
        <end position="989"/>
    </location>
</feature>
<feature type="compositionally biased region" description="Low complexity" evidence="6">
    <location>
        <begin position="1378"/>
        <end position="1387"/>
    </location>
</feature>
<feature type="compositionally biased region" description="Low complexity" evidence="6">
    <location>
        <begin position="1266"/>
        <end position="1277"/>
    </location>
</feature>
<comment type="caution">
    <text evidence="7">The sequence shown here is derived from an EMBL/GenBank/DDBJ whole genome shotgun (WGS) entry which is preliminary data.</text>
</comment>
<feature type="region of interest" description="Disordered" evidence="6">
    <location>
        <begin position="2805"/>
        <end position="2877"/>
    </location>
</feature>
<dbReference type="PANTHER" id="PTHR10649">
    <property type="entry name" value="ARYL HYDROCARBON RECEPTOR"/>
    <property type="match status" value="1"/>
</dbReference>
<feature type="compositionally biased region" description="Low complexity" evidence="6">
    <location>
        <begin position="1807"/>
        <end position="1819"/>
    </location>
</feature>
<feature type="compositionally biased region" description="Low complexity" evidence="6">
    <location>
        <begin position="946"/>
        <end position="971"/>
    </location>
</feature>
<feature type="compositionally biased region" description="Basic and acidic residues" evidence="6">
    <location>
        <begin position="162"/>
        <end position="176"/>
    </location>
</feature>
<feature type="compositionally biased region" description="Polar residues" evidence="6">
    <location>
        <begin position="2054"/>
        <end position="2064"/>
    </location>
</feature>
<feature type="compositionally biased region" description="Low complexity" evidence="6">
    <location>
        <begin position="2198"/>
        <end position="2210"/>
    </location>
</feature>
<feature type="compositionally biased region" description="Low complexity" evidence="6">
    <location>
        <begin position="2620"/>
        <end position="2629"/>
    </location>
</feature>
<feature type="compositionally biased region" description="Polar residues" evidence="6">
    <location>
        <begin position="2212"/>
        <end position="2221"/>
    </location>
</feature>
<feature type="compositionally biased region" description="Gly residues" evidence="6">
    <location>
        <begin position="2188"/>
        <end position="2197"/>
    </location>
</feature>
<feature type="region of interest" description="Disordered" evidence="6">
    <location>
        <begin position="643"/>
        <end position="716"/>
    </location>
</feature>
<feature type="compositionally biased region" description="Basic and acidic residues" evidence="6">
    <location>
        <begin position="9"/>
        <end position="61"/>
    </location>
</feature>
<gene>
    <name evidence="7" type="ORF">HYH02_002478</name>
</gene>
<evidence type="ECO:0000313" key="8">
    <source>
        <dbReference type="Proteomes" id="UP000613740"/>
    </source>
</evidence>
<dbReference type="GO" id="GO:0006805">
    <property type="term" value="P:xenobiotic metabolic process"/>
    <property type="evidence" value="ECO:0007669"/>
    <property type="project" value="InterPro"/>
</dbReference>
<feature type="compositionally biased region" description="Polar residues" evidence="6">
    <location>
        <begin position="931"/>
        <end position="940"/>
    </location>
</feature>
<feature type="compositionally biased region" description="Polar residues" evidence="6">
    <location>
        <begin position="1246"/>
        <end position="1257"/>
    </location>
</feature>
<feature type="compositionally biased region" description="Low complexity" evidence="6">
    <location>
        <begin position="2699"/>
        <end position="2710"/>
    </location>
</feature>
<dbReference type="GO" id="GO:0000976">
    <property type="term" value="F:transcription cis-regulatory region binding"/>
    <property type="evidence" value="ECO:0007669"/>
    <property type="project" value="TreeGrafter"/>
</dbReference>
<feature type="region of interest" description="Disordered" evidence="6">
    <location>
        <begin position="1"/>
        <end position="142"/>
    </location>
</feature>
<keyword evidence="3" id="KW-0238">DNA-binding</keyword>
<feature type="region of interest" description="Disordered" evidence="6">
    <location>
        <begin position="2686"/>
        <end position="2778"/>
    </location>
</feature>
<keyword evidence="4" id="KW-0804">Transcription</keyword>
<dbReference type="InterPro" id="IPR039091">
    <property type="entry name" value="AHR/AHRR"/>
</dbReference>
<accession>A0A835WTG6</accession>
<feature type="region of interest" description="Disordered" evidence="6">
    <location>
        <begin position="464"/>
        <end position="548"/>
    </location>
</feature>
<feature type="compositionally biased region" description="Polar residues" evidence="6">
    <location>
        <begin position="2839"/>
        <end position="2852"/>
    </location>
</feature>
<keyword evidence="5" id="KW-0539">Nucleus</keyword>
<proteinExistence type="predicted"/>
<dbReference type="GO" id="GO:0034751">
    <property type="term" value="C:aryl hydrocarbon receptor complex"/>
    <property type="evidence" value="ECO:0007669"/>
    <property type="project" value="TreeGrafter"/>
</dbReference>
<feature type="compositionally biased region" description="Pro residues" evidence="6">
    <location>
        <begin position="2026"/>
        <end position="2036"/>
    </location>
</feature>
<feature type="compositionally biased region" description="Pro residues" evidence="6">
    <location>
        <begin position="2527"/>
        <end position="2536"/>
    </location>
</feature>
<evidence type="ECO:0000256" key="1">
    <source>
        <dbReference type="ARBA" id="ARBA00004123"/>
    </source>
</evidence>
<evidence type="ECO:0000256" key="4">
    <source>
        <dbReference type="ARBA" id="ARBA00023163"/>
    </source>
</evidence>
<feature type="compositionally biased region" description="Low complexity" evidence="6">
    <location>
        <begin position="1882"/>
        <end position="1904"/>
    </location>
</feature>
<feature type="region of interest" description="Disordered" evidence="6">
    <location>
        <begin position="917"/>
        <end position="1181"/>
    </location>
</feature>
<evidence type="ECO:0000256" key="3">
    <source>
        <dbReference type="ARBA" id="ARBA00023125"/>
    </source>
</evidence>
<feature type="region of interest" description="Disordered" evidence="6">
    <location>
        <begin position="835"/>
        <end position="869"/>
    </location>
</feature>
<feature type="compositionally biased region" description="Low complexity" evidence="6">
    <location>
        <begin position="1108"/>
        <end position="1128"/>
    </location>
</feature>
<feature type="compositionally biased region" description="Low complexity" evidence="6">
    <location>
        <begin position="1019"/>
        <end position="1046"/>
    </location>
</feature>
<feature type="compositionally biased region" description="Low complexity" evidence="6">
    <location>
        <begin position="2130"/>
        <end position="2148"/>
    </location>
</feature>
<dbReference type="GO" id="GO:0005634">
    <property type="term" value="C:nucleus"/>
    <property type="evidence" value="ECO:0007669"/>
    <property type="project" value="UniProtKB-SubCell"/>
</dbReference>
<feature type="compositionally biased region" description="Polar residues" evidence="6">
    <location>
        <begin position="644"/>
        <end position="669"/>
    </location>
</feature>
<feature type="compositionally biased region" description="Pro residues" evidence="6">
    <location>
        <begin position="1820"/>
        <end position="1832"/>
    </location>
</feature>
<keyword evidence="8" id="KW-1185">Reference proteome</keyword>
<feature type="compositionally biased region" description="Low complexity" evidence="6">
    <location>
        <begin position="264"/>
        <end position="307"/>
    </location>
</feature>
<feature type="region of interest" description="Disordered" evidence="6">
    <location>
        <begin position="2296"/>
        <end position="2356"/>
    </location>
</feature>
<feature type="compositionally biased region" description="Polar residues" evidence="6">
    <location>
        <begin position="991"/>
        <end position="1007"/>
    </location>
</feature>
<feature type="compositionally biased region" description="Low complexity" evidence="6">
    <location>
        <begin position="2175"/>
        <end position="2186"/>
    </location>
</feature>
<feature type="compositionally biased region" description="Low complexity" evidence="6">
    <location>
        <begin position="1150"/>
        <end position="1170"/>
    </location>
</feature>
<feature type="region of interest" description="Disordered" evidence="6">
    <location>
        <begin position="1851"/>
        <end position="1953"/>
    </location>
</feature>
<feature type="compositionally biased region" description="Polar residues" evidence="6">
    <location>
        <begin position="849"/>
        <end position="862"/>
    </location>
</feature>